<gene>
    <name evidence="13" type="ORF">HOO65_011263</name>
</gene>
<evidence type="ECO:0000256" key="4">
    <source>
        <dbReference type="ARBA" id="ARBA00022617"/>
    </source>
</evidence>
<dbReference type="EMBL" id="JABSNW010000001">
    <property type="protein sequence ID" value="KAL2891905.1"/>
    <property type="molecule type" value="Genomic_DNA"/>
</dbReference>
<evidence type="ECO:0000256" key="3">
    <source>
        <dbReference type="ARBA" id="ARBA00012218"/>
    </source>
</evidence>
<dbReference type="Proteomes" id="UP001610728">
    <property type="component" value="Unassembled WGS sequence"/>
</dbReference>
<evidence type="ECO:0000256" key="6">
    <source>
        <dbReference type="ARBA" id="ARBA00022792"/>
    </source>
</evidence>
<dbReference type="GO" id="GO:0016829">
    <property type="term" value="F:lyase activity"/>
    <property type="evidence" value="ECO:0007669"/>
    <property type="project" value="UniProtKB-KW"/>
</dbReference>
<feature type="domain" description="Acyltransferase MbtK/IucB-like conserved" evidence="12">
    <location>
        <begin position="296"/>
        <end position="338"/>
    </location>
</feature>
<keyword evidence="7" id="KW-0408">Iron</keyword>
<dbReference type="Pfam" id="PF01265">
    <property type="entry name" value="Cyto_heme_lyase"/>
    <property type="match status" value="1"/>
</dbReference>
<dbReference type="InterPro" id="IPR000511">
    <property type="entry name" value="Holocyt_c/c1_synthase"/>
</dbReference>
<comment type="caution">
    <text evidence="13">The sequence shown here is derived from an EMBL/GenBank/DDBJ whole genome shotgun (WGS) entry which is preliminary data.</text>
</comment>
<proteinExistence type="inferred from homology"/>
<reference evidence="13 14" key="1">
    <citation type="submission" date="2020-05" db="EMBL/GenBank/DDBJ databases">
        <title>Ceratocystis lukuohia genome.</title>
        <authorList>
            <person name="Harrington T.C."/>
            <person name="Kim K."/>
            <person name="Mayers C.G."/>
        </authorList>
    </citation>
    <scope>NUCLEOTIDE SEQUENCE [LARGE SCALE GENOMIC DNA]</scope>
    <source>
        <strain evidence="13 14">C4212</strain>
    </source>
</reference>
<keyword evidence="9" id="KW-0472">Membrane</keyword>
<dbReference type="PROSITE" id="PS00821">
    <property type="entry name" value="CYTO_HEME_LYASE_1"/>
    <property type="match status" value="1"/>
</dbReference>
<evidence type="ECO:0000256" key="11">
    <source>
        <dbReference type="SAM" id="MobiDB-lite"/>
    </source>
</evidence>
<dbReference type="PANTHER" id="PTHR12743:SF0">
    <property type="entry name" value="HOLOCYTOCHROME C-TYPE SYNTHASE"/>
    <property type="match status" value="1"/>
</dbReference>
<protein>
    <recommendedName>
        <fullName evidence="3">holocytochrome-c synthase</fullName>
        <ecNumber evidence="3">4.4.1.17</ecNumber>
    </recommendedName>
</protein>
<dbReference type="SMART" id="SM01006">
    <property type="entry name" value="AlcB"/>
    <property type="match status" value="1"/>
</dbReference>
<keyword evidence="4" id="KW-0349">Heme</keyword>
<evidence type="ECO:0000256" key="10">
    <source>
        <dbReference type="ARBA" id="ARBA00023239"/>
    </source>
</evidence>
<evidence type="ECO:0000256" key="9">
    <source>
        <dbReference type="ARBA" id="ARBA00023136"/>
    </source>
</evidence>
<dbReference type="EC" id="4.4.1.17" evidence="3"/>
<dbReference type="InterPro" id="IPR016181">
    <property type="entry name" value="Acyl_CoA_acyltransferase"/>
</dbReference>
<evidence type="ECO:0000259" key="12">
    <source>
        <dbReference type="SMART" id="SM01006"/>
    </source>
</evidence>
<keyword evidence="14" id="KW-1185">Reference proteome</keyword>
<dbReference type="InterPro" id="IPR019432">
    <property type="entry name" value="Acyltransferase_MbtK/IucB-like"/>
</dbReference>
<dbReference type="PROSITE" id="PS00822">
    <property type="entry name" value="CYTO_HEME_LYASE_2"/>
    <property type="match status" value="1"/>
</dbReference>
<keyword evidence="8" id="KW-0496">Mitochondrion</keyword>
<evidence type="ECO:0000256" key="2">
    <source>
        <dbReference type="ARBA" id="ARBA00007255"/>
    </source>
</evidence>
<keyword evidence="5" id="KW-0479">Metal-binding</keyword>
<evidence type="ECO:0000313" key="13">
    <source>
        <dbReference type="EMBL" id="KAL2891905.1"/>
    </source>
</evidence>
<evidence type="ECO:0000256" key="8">
    <source>
        <dbReference type="ARBA" id="ARBA00023128"/>
    </source>
</evidence>
<evidence type="ECO:0000256" key="5">
    <source>
        <dbReference type="ARBA" id="ARBA00022723"/>
    </source>
</evidence>
<keyword evidence="6" id="KW-0999">Mitochondrion inner membrane</keyword>
<evidence type="ECO:0000256" key="1">
    <source>
        <dbReference type="ARBA" id="ARBA00004273"/>
    </source>
</evidence>
<dbReference type="PANTHER" id="PTHR12743">
    <property type="entry name" value="CYTOCHROME C1 HEME LYASE"/>
    <property type="match status" value="1"/>
</dbReference>
<organism evidence="13 14">
    <name type="scientific">Ceratocystis lukuohia</name>
    <dbReference type="NCBI Taxonomy" id="2019550"/>
    <lineage>
        <taxon>Eukaryota</taxon>
        <taxon>Fungi</taxon>
        <taxon>Dikarya</taxon>
        <taxon>Ascomycota</taxon>
        <taxon>Pezizomycotina</taxon>
        <taxon>Sordariomycetes</taxon>
        <taxon>Hypocreomycetidae</taxon>
        <taxon>Microascales</taxon>
        <taxon>Ceratocystidaceae</taxon>
        <taxon>Ceratocystis</taxon>
    </lineage>
</organism>
<comment type="subcellular location">
    <subcellularLocation>
        <location evidence="1">Mitochondrion inner membrane</location>
    </subcellularLocation>
</comment>
<dbReference type="Gene3D" id="3.40.630.30">
    <property type="match status" value="1"/>
</dbReference>
<dbReference type="SUPFAM" id="SSF55729">
    <property type="entry name" value="Acyl-CoA N-acyltransferases (Nat)"/>
    <property type="match status" value="1"/>
</dbReference>
<evidence type="ECO:0000256" key="7">
    <source>
        <dbReference type="ARBA" id="ARBA00023004"/>
    </source>
</evidence>
<dbReference type="Pfam" id="PF13523">
    <property type="entry name" value="Acetyltransf_8"/>
    <property type="match status" value="1"/>
</dbReference>
<dbReference type="RefSeq" id="XP_070863084.1">
    <property type="nucleotide sequence ID" value="XM_071005419.1"/>
</dbReference>
<comment type="similarity">
    <text evidence="2">Belongs to the cytochrome c-type heme lyase family.</text>
</comment>
<evidence type="ECO:0000313" key="14">
    <source>
        <dbReference type="Proteomes" id="UP001610728"/>
    </source>
</evidence>
<name>A0ABR4MUE7_9PEZI</name>
<accession>A0ABR4MUE7</accession>
<sequence length="731" mass="80142">MDSETLRLPDGQTFVFTATPSGLLFKYQAADNSSAFSFEWAVNITTHDELPAEPAAGPPSPPGLPDSGKQPTARPAMPCAFQKPTLQDDYFHISSILSPASTASSAGQVAMMLWITLYWYFHQPQPSKTTRPAAAKTTPLAGKPLGEWRVNIQRDGVFRDHRLVVELERMGLVMATNTLVGTVENAGWDTLFVARRAFWQISPQKFLYSLQPVLQTTASHSPDAHLPSYYTPPPLMYVMSSGIRHPARPKPPQMGEIFYTRFIHSVNEYLAFRVPSVSPEPVVYTGPKGPGLASNTHLSAMSDTELIKMWMAKPRVKEFWGEYTDDFLSSALTSPHSFPVIGMWDGVPFGFFQIYWVREDILGQHVGGEAAADFDRGLHVFVGEDWARGRVPQAVAAELVPPGKTIYVDRGGLMAGTSEVCPVDHKAMAAAKSTSATCPVDHKSMGAKPASTVETLPASGSADACPVDHNAREAWLKQARAANAAATDAASATPYPIPTTPATTTPAATHSWSSTLWSYVPFISGPSATSPDTTARQTSKPAQSHLGLGLDREVSTIPRASTPFTDNVAQPSNHEIESGADPVSGNWIYPSEKMFFDAMKRKGHDARAADMRTVVPIHNAVNERAWQEIKEWEKPYLAGTACEVPRLHSFSGLSTKLTPKARWNTLLGYQAPFDRHDWVVDRCGQTIEYVIDFYPGRPKPNGQLSFYLDVRPKLNSWEGVKMRILRCAGLA</sequence>
<keyword evidence="10 13" id="KW-0456">Lyase</keyword>
<dbReference type="GeneID" id="98115508"/>
<feature type="region of interest" description="Disordered" evidence="11">
    <location>
        <begin position="50"/>
        <end position="75"/>
    </location>
</feature>